<accession>A0A0S2HWS6</accession>
<name>A0A0S2HWS6_9BACT</name>
<dbReference type="Gene3D" id="3.60.40.10">
    <property type="entry name" value="PPM-type phosphatase domain"/>
    <property type="match status" value="1"/>
</dbReference>
<organism evidence="1 2">
    <name type="scientific">Salinivirga cyanobacteriivorans</name>
    <dbReference type="NCBI Taxonomy" id="1307839"/>
    <lineage>
        <taxon>Bacteria</taxon>
        <taxon>Pseudomonadati</taxon>
        <taxon>Bacteroidota</taxon>
        <taxon>Bacteroidia</taxon>
        <taxon>Bacteroidales</taxon>
        <taxon>Salinivirgaceae</taxon>
        <taxon>Salinivirga</taxon>
    </lineage>
</organism>
<dbReference type="EMBL" id="CP013118">
    <property type="protein sequence ID" value="ALO14515.1"/>
    <property type="molecule type" value="Genomic_DNA"/>
</dbReference>
<dbReference type="KEGG" id="blq:L21SP5_00844"/>
<evidence type="ECO:0000313" key="2">
    <source>
        <dbReference type="Proteomes" id="UP000064893"/>
    </source>
</evidence>
<protein>
    <recommendedName>
        <fullName evidence="3">PPM-type phosphatase domain-containing protein</fullName>
    </recommendedName>
</protein>
<evidence type="ECO:0008006" key="3">
    <source>
        <dbReference type="Google" id="ProtNLM"/>
    </source>
</evidence>
<dbReference type="RefSeq" id="WP_057952054.1">
    <property type="nucleotide sequence ID" value="NZ_CP013118.1"/>
</dbReference>
<dbReference type="STRING" id="1307839.L21SP5_00844"/>
<proteinExistence type="predicted"/>
<reference evidence="1 2" key="1">
    <citation type="submission" date="2015-11" db="EMBL/GenBank/DDBJ databases">
        <title>Description and complete genome sequence of a novel strain predominating in hypersaline microbial mats and representing a new family of the Bacteriodetes phylum.</title>
        <authorList>
            <person name="Spring S."/>
            <person name="Bunk B."/>
            <person name="Sproer C."/>
            <person name="Klenk H.-P."/>
        </authorList>
    </citation>
    <scope>NUCLEOTIDE SEQUENCE [LARGE SCALE GENOMIC DNA]</scope>
    <source>
        <strain evidence="1 2">L21-Spi-D4</strain>
    </source>
</reference>
<gene>
    <name evidence="1" type="ORF">L21SP5_00844</name>
</gene>
<evidence type="ECO:0000313" key="1">
    <source>
        <dbReference type="EMBL" id="ALO14515.1"/>
    </source>
</evidence>
<dbReference type="AlphaFoldDB" id="A0A0S2HWS6"/>
<dbReference type="OrthoDB" id="1109395at2"/>
<dbReference type="InterPro" id="IPR036457">
    <property type="entry name" value="PPM-type-like_dom_sf"/>
</dbReference>
<dbReference type="Proteomes" id="UP000064893">
    <property type="component" value="Chromosome"/>
</dbReference>
<keyword evidence="2" id="KW-1185">Reference proteome</keyword>
<sequence>MLFLYSDGFQDQFGGENKTKFLSKRFRKVLIEGSDLPTEKQETRIEKIFMDWKQNQPQIDDVIVMGIRV</sequence>